<sequence precursor="true">MRLILSLLLVVLYNSFSVHSQFSVGGFGGYQLNSRAIVGVFTEYSLDENWPGSIRTSYYYTFPYSKLGDETPALKYAGTDTEVSDYYTQARTKETFKHNSISIEYKQYAGDADASTGGFYGRFIIGLTFSKVTREWSPMEISFYKMKYDLFTITQLSLNLGAAMGYEFQLSDRFFIYGDILGILPFIKLQANSKEYDGFPEFSLGLQLGVRYQLF</sequence>
<proteinExistence type="predicted"/>
<protein>
    <recommendedName>
        <fullName evidence="4">Outer membrane protein beta-barrel domain-containing protein</fullName>
    </recommendedName>
</protein>
<keyword evidence="1" id="KW-0732">Signal</keyword>
<dbReference type="HOGENOM" id="CLU_1281628_0_0_10"/>
<dbReference type="AlphaFoldDB" id="F2I9D4"/>
<dbReference type="STRING" id="755732.Fluta_2105"/>
<name>F2I9D4_FLUTR</name>
<evidence type="ECO:0000256" key="1">
    <source>
        <dbReference type="SAM" id="SignalP"/>
    </source>
</evidence>
<keyword evidence="3" id="KW-1185">Reference proteome</keyword>
<feature type="chain" id="PRO_5003279624" description="Outer membrane protein beta-barrel domain-containing protein" evidence="1">
    <location>
        <begin position="21"/>
        <end position="215"/>
    </location>
</feature>
<dbReference type="Proteomes" id="UP000007463">
    <property type="component" value="Chromosome"/>
</dbReference>
<accession>F2I9D4</accession>
<organism evidence="2 3">
    <name type="scientific">Fluviicola taffensis (strain DSM 16823 / NCIMB 13979 / RW262)</name>
    <dbReference type="NCBI Taxonomy" id="755732"/>
    <lineage>
        <taxon>Bacteria</taxon>
        <taxon>Pseudomonadati</taxon>
        <taxon>Bacteroidota</taxon>
        <taxon>Flavobacteriia</taxon>
        <taxon>Flavobacteriales</taxon>
        <taxon>Crocinitomicaceae</taxon>
        <taxon>Fluviicola</taxon>
    </lineage>
</organism>
<reference evidence="2 3" key="1">
    <citation type="journal article" date="2011" name="Stand. Genomic Sci.">
        <title>Complete genome sequence of the gliding freshwater bacterium Fluviicola taffensis type strain (RW262).</title>
        <authorList>
            <person name="Woyke T."/>
            <person name="Chertkov O."/>
            <person name="Lapidus A."/>
            <person name="Nolan M."/>
            <person name="Lucas S."/>
            <person name="Del Rio T.G."/>
            <person name="Tice H."/>
            <person name="Cheng J.F."/>
            <person name="Tapia R."/>
            <person name="Han C."/>
            <person name="Goodwin L."/>
            <person name="Pitluck S."/>
            <person name="Liolios K."/>
            <person name="Pagani I."/>
            <person name="Ivanova N."/>
            <person name="Huntemann M."/>
            <person name="Mavromatis K."/>
            <person name="Mikhailova N."/>
            <person name="Pati A."/>
            <person name="Chen A."/>
            <person name="Palaniappan K."/>
            <person name="Land M."/>
            <person name="Hauser L."/>
            <person name="Brambilla E.M."/>
            <person name="Rohde M."/>
            <person name="Mwirichia R."/>
            <person name="Sikorski J."/>
            <person name="Tindall B.J."/>
            <person name="Goker M."/>
            <person name="Bristow J."/>
            <person name="Eisen J.A."/>
            <person name="Markowitz V."/>
            <person name="Hugenholtz P."/>
            <person name="Klenk H.P."/>
            <person name="Kyrpides N.C."/>
        </authorList>
    </citation>
    <scope>NUCLEOTIDE SEQUENCE [LARGE SCALE GENOMIC DNA]</scope>
    <source>
        <strain evidence="3">DSM 16823 / RW262 / RW262</strain>
    </source>
</reference>
<evidence type="ECO:0008006" key="4">
    <source>
        <dbReference type="Google" id="ProtNLM"/>
    </source>
</evidence>
<dbReference type="EMBL" id="CP002542">
    <property type="protein sequence ID" value="AEA44091.1"/>
    <property type="molecule type" value="Genomic_DNA"/>
</dbReference>
<evidence type="ECO:0000313" key="2">
    <source>
        <dbReference type="EMBL" id="AEA44091.1"/>
    </source>
</evidence>
<evidence type="ECO:0000313" key="3">
    <source>
        <dbReference type="Proteomes" id="UP000007463"/>
    </source>
</evidence>
<feature type="signal peptide" evidence="1">
    <location>
        <begin position="1"/>
        <end position="20"/>
    </location>
</feature>
<reference evidence="3" key="2">
    <citation type="submission" date="2011-02" db="EMBL/GenBank/DDBJ databases">
        <title>The complete genome of Fluviicola taffensis DSM 16823.</title>
        <authorList>
            <consortium name="US DOE Joint Genome Institute (JGI-PGF)"/>
            <person name="Lucas S."/>
            <person name="Copeland A."/>
            <person name="Lapidus A."/>
            <person name="Bruce D."/>
            <person name="Goodwin L."/>
            <person name="Pitluck S."/>
            <person name="Kyrpides N."/>
            <person name="Mavromatis K."/>
            <person name="Ivanova N."/>
            <person name="Mikhailova N."/>
            <person name="Pagani I."/>
            <person name="Chertkov O."/>
            <person name="Detter J.C."/>
            <person name="Han C."/>
            <person name="Tapia R."/>
            <person name="Land M."/>
            <person name="Hauser L."/>
            <person name="Markowitz V."/>
            <person name="Cheng J.-F."/>
            <person name="Hugenholtz P."/>
            <person name="Woyke T."/>
            <person name="Wu D."/>
            <person name="Tindall B."/>
            <person name="Pomrenke H.G."/>
            <person name="Brambilla E."/>
            <person name="Klenk H.-P."/>
            <person name="Eisen J.A."/>
        </authorList>
    </citation>
    <scope>NUCLEOTIDE SEQUENCE [LARGE SCALE GENOMIC DNA]</scope>
    <source>
        <strain evidence="3">DSM 16823 / RW262 / RW262</strain>
    </source>
</reference>
<dbReference type="RefSeq" id="WP_013686861.1">
    <property type="nucleotide sequence ID" value="NC_015321.1"/>
</dbReference>
<gene>
    <name evidence="2" type="ordered locus">Fluta_2105</name>
</gene>
<dbReference type="KEGG" id="fte:Fluta_2105"/>